<dbReference type="Proteomes" id="UP000046392">
    <property type="component" value="Unplaced"/>
</dbReference>
<sequence>MAQGSMSDAEVQNDSEDLTNVANNKSGSSLTSSSEVILISSDSEESLPQMKAKGGFLLVMCMNNVFVVGNEIVVTASGHSKVTASCRRRFDPTVGIFKPWLSRVIQDARSPIIVLDDSLEMERRRVDRKRLRRVSDVSMSLEVAVQQKAQIVPASTVMTTVTEISEFPYRNPDAHVLSDQERVISDYKQVLDANTRIIEAQLLLIRLGEIPKHPVVLLKKYCDSVSTTTYRTLAEEESAPIKFVDCGITTPANDVISIWTKNIKSPFEGISLTVCNNTMFPRNLRPSWSGLRLVYCDD</sequence>
<keyword evidence="2" id="KW-1185">Reference proteome</keyword>
<reference evidence="3" key="1">
    <citation type="submission" date="2017-02" db="UniProtKB">
        <authorList>
            <consortium name="WormBaseParasite"/>
        </authorList>
    </citation>
    <scope>IDENTIFICATION</scope>
</reference>
<feature type="region of interest" description="Disordered" evidence="1">
    <location>
        <begin position="1"/>
        <end position="29"/>
    </location>
</feature>
<proteinExistence type="predicted"/>
<dbReference type="WBParaSite" id="SPAL_0000132200.1">
    <property type="protein sequence ID" value="SPAL_0000132200.1"/>
    <property type="gene ID" value="SPAL_0000132200"/>
</dbReference>
<protein>
    <submittedName>
        <fullName evidence="3">Major sperm protein</fullName>
    </submittedName>
</protein>
<evidence type="ECO:0000313" key="2">
    <source>
        <dbReference type="Proteomes" id="UP000046392"/>
    </source>
</evidence>
<evidence type="ECO:0000313" key="3">
    <source>
        <dbReference type="WBParaSite" id="SPAL_0000132200.1"/>
    </source>
</evidence>
<evidence type="ECO:0000256" key="1">
    <source>
        <dbReference type="SAM" id="MobiDB-lite"/>
    </source>
</evidence>
<accession>A0A0N5B5I0</accession>
<feature type="compositionally biased region" description="Polar residues" evidence="1">
    <location>
        <begin position="1"/>
        <end position="10"/>
    </location>
</feature>
<name>A0A0N5B5I0_STREA</name>
<dbReference type="AlphaFoldDB" id="A0A0N5B5I0"/>
<organism evidence="2 3">
    <name type="scientific">Strongyloides papillosus</name>
    <name type="common">Intestinal threadworm</name>
    <dbReference type="NCBI Taxonomy" id="174720"/>
    <lineage>
        <taxon>Eukaryota</taxon>
        <taxon>Metazoa</taxon>
        <taxon>Ecdysozoa</taxon>
        <taxon>Nematoda</taxon>
        <taxon>Chromadorea</taxon>
        <taxon>Rhabditida</taxon>
        <taxon>Tylenchina</taxon>
        <taxon>Panagrolaimomorpha</taxon>
        <taxon>Strongyloidoidea</taxon>
        <taxon>Strongyloididae</taxon>
        <taxon>Strongyloides</taxon>
    </lineage>
</organism>